<dbReference type="CDD" id="cd07989">
    <property type="entry name" value="LPLAT_AGPAT-like"/>
    <property type="match status" value="1"/>
</dbReference>
<feature type="domain" description="Phospholipid/glycerol acyltransferase" evidence="5">
    <location>
        <begin position="82"/>
        <end position="198"/>
    </location>
</feature>
<evidence type="ECO:0000256" key="1">
    <source>
        <dbReference type="ARBA" id="ARBA00005189"/>
    </source>
</evidence>
<reference evidence="6 7" key="1">
    <citation type="submission" date="2022-03" db="EMBL/GenBank/DDBJ databases">
        <title>Metagenome-assembled genomes from swine fecal metagenomes.</title>
        <authorList>
            <person name="Holman D.B."/>
            <person name="Kommadath A."/>
        </authorList>
    </citation>
    <scope>NUCLEOTIDE SEQUENCE [LARGE SCALE GENOMIC DNA]</scope>
    <source>
        <strain evidence="6">SUG147</strain>
    </source>
</reference>
<dbReference type="Pfam" id="PF01553">
    <property type="entry name" value="Acyltransferase"/>
    <property type="match status" value="1"/>
</dbReference>
<dbReference type="AlphaFoldDB" id="A0AAE3K4M3"/>
<evidence type="ECO:0000313" key="7">
    <source>
        <dbReference type="Proteomes" id="UP001139365"/>
    </source>
</evidence>
<proteinExistence type="predicted"/>
<dbReference type="SMART" id="SM00563">
    <property type="entry name" value="PlsC"/>
    <property type="match status" value="1"/>
</dbReference>
<gene>
    <name evidence="6" type="ORF">MR241_08445</name>
</gene>
<evidence type="ECO:0000259" key="5">
    <source>
        <dbReference type="SMART" id="SM00563"/>
    </source>
</evidence>
<comment type="caution">
    <text evidence="6">The sequence shown here is derived from an EMBL/GenBank/DDBJ whole genome shotgun (WGS) entry which is preliminary data.</text>
</comment>
<evidence type="ECO:0000256" key="2">
    <source>
        <dbReference type="ARBA" id="ARBA00022679"/>
    </source>
</evidence>
<accession>A0AAE3K4M3</accession>
<dbReference type="GO" id="GO:0006654">
    <property type="term" value="P:phosphatidic acid biosynthetic process"/>
    <property type="evidence" value="ECO:0007669"/>
    <property type="project" value="TreeGrafter"/>
</dbReference>
<evidence type="ECO:0000256" key="3">
    <source>
        <dbReference type="ARBA" id="ARBA00023315"/>
    </source>
</evidence>
<comment type="pathway">
    <text evidence="1">Lipid metabolism.</text>
</comment>
<keyword evidence="2" id="KW-0808">Transferase</keyword>
<evidence type="ECO:0000256" key="4">
    <source>
        <dbReference type="SAM" id="Phobius"/>
    </source>
</evidence>
<keyword evidence="4" id="KW-1133">Transmembrane helix</keyword>
<feature type="transmembrane region" description="Helical" evidence="4">
    <location>
        <begin position="47"/>
        <end position="67"/>
    </location>
</feature>
<keyword evidence="3 6" id="KW-0012">Acyltransferase</keyword>
<keyword evidence="4" id="KW-0812">Transmembrane</keyword>
<keyword evidence="4" id="KW-0472">Membrane</keyword>
<sequence length="271" mass="31187">MKKKTVFYSDPLNDDFAATNGKIKKREVDEHYRYRHKGILYNLSEFAVYRCIATPLVLIYLRLAFGIRIKNRRAARKIKGGYFLYGNHTQNIADAFIPSLISFPKKSHIITSQETVSIPVVRFLTPMLGAVPLPTTVRGAVNFNSAIGDLLKRRRVITVYPEAHIWPFCNFIRPFRDDSFTYPVKHRLPVVPFVVTYRERRFLRFLYPLITVRVCEPVYPDSTLSPREARKKLRDGVYGEMCSAADASDNVGYIEYRQTEPEAGEDVPAEA</sequence>
<dbReference type="PANTHER" id="PTHR10434:SF66">
    <property type="entry name" value="PHOSPHOLIPID_GLYCEROL ACYLTRANSFERASE DOMAIN-CONTAINING PROTEIN"/>
    <property type="match status" value="1"/>
</dbReference>
<dbReference type="EMBL" id="JALEMU010000133">
    <property type="protein sequence ID" value="MCI5756303.1"/>
    <property type="molecule type" value="Genomic_DNA"/>
</dbReference>
<protein>
    <submittedName>
        <fullName evidence="6">1-acyl-sn-glycerol-3-phosphate acyltransferase</fullName>
    </submittedName>
</protein>
<organism evidence="6 7">
    <name type="scientific">Candidatus Colimorpha enterica</name>
    <dbReference type="NCBI Taxonomy" id="3083063"/>
    <lineage>
        <taxon>Bacteria</taxon>
        <taxon>Pseudomonadati</taxon>
        <taxon>Bacteroidota</taxon>
        <taxon>Bacteroidia</taxon>
        <taxon>Bacteroidales</taxon>
        <taxon>Candidatus Colimorpha</taxon>
    </lineage>
</organism>
<dbReference type="PANTHER" id="PTHR10434">
    <property type="entry name" value="1-ACYL-SN-GLYCEROL-3-PHOSPHATE ACYLTRANSFERASE"/>
    <property type="match status" value="1"/>
</dbReference>
<dbReference type="Proteomes" id="UP001139365">
    <property type="component" value="Unassembled WGS sequence"/>
</dbReference>
<name>A0AAE3K4M3_9BACT</name>
<dbReference type="SUPFAM" id="SSF69593">
    <property type="entry name" value="Glycerol-3-phosphate (1)-acyltransferase"/>
    <property type="match status" value="1"/>
</dbReference>
<dbReference type="GO" id="GO:0003841">
    <property type="term" value="F:1-acylglycerol-3-phosphate O-acyltransferase activity"/>
    <property type="evidence" value="ECO:0007669"/>
    <property type="project" value="TreeGrafter"/>
</dbReference>
<evidence type="ECO:0000313" key="6">
    <source>
        <dbReference type="EMBL" id="MCI5756303.1"/>
    </source>
</evidence>
<dbReference type="InterPro" id="IPR002123">
    <property type="entry name" value="Plipid/glycerol_acylTrfase"/>
</dbReference>